<keyword evidence="5 6" id="KW-0472">Membrane</keyword>
<dbReference type="InterPro" id="IPR018456">
    <property type="entry name" value="PTR2_symporter_CS"/>
</dbReference>
<comment type="caution">
    <text evidence="7">The sequence shown here is derived from an EMBL/GenBank/DDBJ whole genome shotgun (WGS) entry which is preliminary data.</text>
</comment>
<gene>
    <name evidence="7" type="ORF">K2173_006358</name>
</gene>
<sequence>MEVGDDKKKSSCMLYCCTKGFQKSLTPEIVTDKKKSNTVTSESNSIQKKPGGWRAIPYILGNETFERLATFGLFANFMVYLTRIFNLEQVAAANIMNIWGGLTNFAPLLGAFISDAYVGRFKTIAVASCFSFMGMLVVTLTAWLPNLHPPQCHSKNQILGPCQGPTGGQLGVLMLGLGLLSIGSGGIRPCSIPFGVDQFDPTTEDGLKGIKSFYNLYYTSFTVILIITSTVVVYIQDSVSWVIGFCIPTSLMLSSIPLFFIGKRVYVHVKPEGSIFSGIAEVIVASYKKRHVKLPDEVEVVGNYYDPPVKETVLTKLPHTHQYRFLNKAAMIVENDLKPDGTRANRWRLCSIQQVEEVKCLIRVIPIWVSGIIALTAILQQGTFIISQALLLDRHLGPHFQIPAGSVAVISMITVGIWLPIYDRIVVPSLRKITRHEGGITILQRMGIGIIFSILSMAVAGLVERERRVMHNSHPNIRPMSVLWLAPQLVLLGFCDSFNIIGQIEFFNQEFPEHLRSLGNAVFACSFAGASYLSSFLISTVHRVTKTRDHPDWLTNDLNSGRLDYFFFLIAVLGCLNLIYFLICASRYQYKGTQMKDKSDIDIELSSTKDTSLVDNS</sequence>
<keyword evidence="4 6" id="KW-1133">Transmembrane helix</keyword>
<feature type="transmembrane region" description="Helical" evidence="6">
    <location>
        <begin position="216"/>
        <end position="235"/>
    </location>
</feature>
<dbReference type="InterPro" id="IPR036259">
    <property type="entry name" value="MFS_trans_sf"/>
</dbReference>
<evidence type="ECO:0000256" key="6">
    <source>
        <dbReference type="SAM" id="Phobius"/>
    </source>
</evidence>
<proteinExistence type="inferred from homology"/>
<dbReference type="GO" id="GO:0016020">
    <property type="term" value="C:membrane"/>
    <property type="evidence" value="ECO:0007669"/>
    <property type="project" value="UniProtKB-SubCell"/>
</dbReference>
<evidence type="ECO:0000313" key="8">
    <source>
        <dbReference type="Proteomes" id="UP001159364"/>
    </source>
</evidence>
<evidence type="ECO:0000256" key="5">
    <source>
        <dbReference type="ARBA" id="ARBA00023136"/>
    </source>
</evidence>
<evidence type="ECO:0000256" key="2">
    <source>
        <dbReference type="ARBA" id="ARBA00005982"/>
    </source>
</evidence>
<dbReference type="Pfam" id="PF00854">
    <property type="entry name" value="PTR2"/>
    <property type="match status" value="1"/>
</dbReference>
<dbReference type="GO" id="GO:0006857">
    <property type="term" value="P:oligopeptide transport"/>
    <property type="evidence" value="ECO:0007669"/>
    <property type="project" value="InterPro"/>
</dbReference>
<feature type="transmembrane region" description="Helical" evidence="6">
    <location>
        <begin position="360"/>
        <end position="380"/>
    </location>
</feature>
<dbReference type="SUPFAM" id="SSF103473">
    <property type="entry name" value="MFS general substrate transporter"/>
    <property type="match status" value="1"/>
</dbReference>
<reference evidence="7 8" key="1">
    <citation type="submission" date="2021-09" db="EMBL/GenBank/DDBJ databases">
        <title>Genomic insights and catalytic innovation underlie evolution of tropane alkaloids biosynthesis.</title>
        <authorList>
            <person name="Wang Y.-J."/>
            <person name="Tian T."/>
            <person name="Huang J.-P."/>
            <person name="Huang S.-X."/>
        </authorList>
    </citation>
    <scope>NUCLEOTIDE SEQUENCE [LARGE SCALE GENOMIC DNA]</scope>
    <source>
        <strain evidence="7">KIB-2018</strain>
        <tissue evidence="7">Leaf</tissue>
    </source>
</reference>
<feature type="transmembrane region" description="Helical" evidence="6">
    <location>
        <begin position="442"/>
        <end position="462"/>
    </location>
</feature>
<feature type="transmembrane region" description="Helical" evidence="6">
    <location>
        <begin position="482"/>
        <end position="501"/>
    </location>
</feature>
<dbReference type="GO" id="GO:0022857">
    <property type="term" value="F:transmembrane transporter activity"/>
    <property type="evidence" value="ECO:0007669"/>
    <property type="project" value="InterPro"/>
</dbReference>
<organism evidence="7 8">
    <name type="scientific">Erythroxylum novogranatense</name>
    <dbReference type="NCBI Taxonomy" id="1862640"/>
    <lineage>
        <taxon>Eukaryota</taxon>
        <taxon>Viridiplantae</taxon>
        <taxon>Streptophyta</taxon>
        <taxon>Embryophyta</taxon>
        <taxon>Tracheophyta</taxon>
        <taxon>Spermatophyta</taxon>
        <taxon>Magnoliopsida</taxon>
        <taxon>eudicotyledons</taxon>
        <taxon>Gunneridae</taxon>
        <taxon>Pentapetalae</taxon>
        <taxon>rosids</taxon>
        <taxon>fabids</taxon>
        <taxon>Malpighiales</taxon>
        <taxon>Erythroxylaceae</taxon>
        <taxon>Erythroxylum</taxon>
    </lineage>
</organism>
<protein>
    <submittedName>
        <fullName evidence="7">Uncharacterized protein</fullName>
    </submittedName>
</protein>
<dbReference type="Gene3D" id="1.20.1250.20">
    <property type="entry name" value="MFS general substrate transporter like domains"/>
    <property type="match status" value="1"/>
</dbReference>
<feature type="transmembrane region" description="Helical" evidence="6">
    <location>
        <begin position="241"/>
        <end position="261"/>
    </location>
</feature>
<dbReference type="EMBL" id="JAIWQS010000001">
    <property type="protein sequence ID" value="KAJ8773708.1"/>
    <property type="molecule type" value="Genomic_DNA"/>
</dbReference>
<dbReference type="PANTHER" id="PTHR11654">
    <property type="entry name" value="OLIGOPEPTIDE TRANSPORTER-RELATED"/>
    <property type="match status" value="1"/>
</dbReference>
<comment type="similarity">
    <text evidence="2">Belongs to the major facilitator superfamily. Proton-dependent oligopeptide transporter (POT/PTR) (TC 2.A.17) family.</text>
</comment>
<evidence type="ECO:0000256" key="4">
    <source>
        <dbReference type="ARBA" id="ARBA00022989"/>
    </source>
</evidence>
<feature type="transmembrane region" description="Helical" evidence="6">
    <location>
        <begin position="124"/>
        <end position="145"/>
    </location>
</feature>
<keyword evidence="3 6" id="KW-0812">Transmembrane</keyword>
<comment type="subcellular location">
    <subcellularLocation>
        <location evidence="1">Membrane</location>
        <topology evidence="1">Multi-pass membrane protein</topology>
    </subcellularLocation>
</comment>
<keyword evidence="8" id="KW-1185">Reference proteome</keyword>
<feature type="transmembrane region" description="Helical" evidence="6">
    <location>
        <begin position="68"/>
        <end position="86"/>
    </location>
</feature>
<dbReference type="InterPro" id="IPR000109">
    <property type="entry name" value="POT_fam"/>
</dbReference>
<evidence type="ECO:0000313" key="7">
    <source>
        <dbReference type="EMBL" id="KAJ8773708.1"/>
    </source>
</evidence>
<feature type="transmembrane region" description="Helical" evidence="6">
    <location>
        <begin position="565"/>
        <end position="588"/>
    </location>
</feature>
<feature type="transmembrane region" description="Helical" evidence="6">
    <location>
        <begin position="400"/>
        <end position="421"/>
    </location>
</feature>
<name>A0AAV8U5W1_9ROSI</name>
<dbReference type="PROSITE" id="PS01022">
    <property type="entry name" value="PTR2_1"/>
    <property type="match status" value="1"/>
</dbReference>
<accession>A0AAV8U5W1</accession>
<dbReference type="AlphaFoldDB" id="A0AAV8U5W1"/>
<evidence type="ECO:0000256" key="1">
    <source>
        <dbReference type="ARBA" id="ARBA00004141"/>
    </source>
</evidence>
<evidence type="ECO:0000256" key="3">
    <source>
        <dbReference type="ARBA" id="ARBA00022692"/>
    </source>
</evidence>
<feature type="transmembrane region" description="Helical" evidence="6">
    <location>
        <begin position="98"/>
        <end position="118"/>
    </location>
</feature>
<feature type="transmembrane region" description="Helical" evidence="6">
    <location>
        <begin position="521"/>
        <end position="545"/>
    </location>
</feature>
<dbReference type="Proteomes" id="UP001159364">
    <property type="component" value="Linkage Group LG01"/>
</dbReference>
<dbReference type="CDD" id="cd17416">
    <property type="entry name" value="MFS_NPF1_2"/>
    <property type="match status" value="1"/>
</dbReference>